<dbReference type="Pfam" id="PF01261">
    <property type="entry name" value="AP_endonuc_2"/>
    <property type="match status" value="1"/>
</dbReference>
<dbReference type="SUPFAM" id="SSF51658">
    <property type="entry name" value="Xylose isomerase-like"/>
    <property type="match status" value="1"/>
</dbReference>
<accession>A0A1I6FP37</accession>
<dbReference type="EMBL" id="FOYP01000001">
    <property type="protein sequence ID" value="SFR31705.1"/>
    <property type="molecule type" value="Genomic_DNA"/>
</dbReference>
<dbReference type="Gene3D" id="3.20.20.150">
    <property type="entry name" value="Divalent-metal-dependent TIM barrel enzymes"/>
    <property type="match status" value="1"/>
</dbReference>
<dbReference type="InterPro" id="IPR013022">
    <property type="entry name" value="Xyl_isomerase-like_TIM-brl"/>
</dbReference>
<evidence type="ECO:0000259" key="1">
    <source>
        <dbReference type="Pfam" id="PF01261"/>
    </source>
</evidence>
<dbReference type="OrthoDB" id="9798407at2"/>
<protein>
    <submittedName>
        <fullName evidence="2">Sugar phosphate isomerase/epimerase</fullName>
    </submittedName>
</protein>
<dbReference type="Proteomes" id="UP000199478">
    <property type="component" value="Unassembled WGS sequence"/>
</dbReference>
<organism evidence="2 3">
    <name type="scientific">Yoonia tamlensis</name>
    <dbReference type="NCBI Taxonomy" id="390270"/>
    <lineage>
        <taxon>Bacteria</taxon>
        <taxon>Pseudomonadati</taxon>
        <taxon>Pseudomonadota</taxon>
        <taxon>Alphaproteobacteria</taxon>
        <taxon>Rhodobacterales</taxon>
        <taxon>Paracoccaceae</taxon>
        <taxon>Yoonia</taxon>
    </lineage>
</organism>
<dbReference type="PANTHER" id="PTHR12110">
    <property type="entry name" value="HYDROXYPYRUVATE ISOMERASE"/>
    <property type="match status" value="1"/>
</dbReference>
<reference evidence="3" key="1">
    <citation type="submission" date="2016-10" db="EMBL/GenBank/DDBJ databases">
        <authorList>
            <person name="Varghese N."/>
            <person name="Submissions S."/>
        </authorList>
    </citation>
    <scope>NUCLEOTIDE SEQUENCE [LARGE SCALE GENOMIC DNA]</scope>
    <source>
        <strain evidence="3">DSM 26879</strain>
    </source>
</reference>
<dbReference type="InterPro" id="IPR036237">
    <property type="entry name" value="Xyl_isomerase-like_sf"/>
</dbReference>
<dbReference type="InterPro" id="IPR050312">
    <property type="entry name" value="IolE/XylAMocC-like"/>
</dbReference>
<evidence type="ECO:0000313" key="2">
    <source>
        <dbReference type="EMBL" id="SFR31705.1"/>
    </source>
</evidence>
<keyword evidence="3" id="KW-1185">Reference proteome</keyword>
<dbReference type="RefSeq" id="WP_090195139.1">
    <property type="nucleotide sequence ID" value="NZ_FOYP01000001.1"/>
</dbReference>
<keyword evidence="2" id="KW-0413">Isomerase</keyword>
<feature type="domain" description="Xylose isomerase-like TIM barrel" evidence="1">
    <location>
        <begin position="23"/>
        <end position="233"/>
    </location>
</feature>
<gene>
    <name evidence="2" type="ORF">SAMN04488005_0150</name>
</gene>
<dbReference type="AlphaFoldDB" id="A0A1I6FP37"/>
<name>A0A1I6FP37_9RHOB</name>
<dbReference type="GO" id="GO:0016853">
    <property type="term" value="F:isomerase activity"/>
    <property type="evidence" value="ECO:0007669"/>
    <property type="project" value="UniProtKB-KW"/>
</dbReference>
<proteinExistence type="predicted"/>
<dbReference type="PANTHER" id="PTHR12110:SF41">
    <property type="entry name" value="INOSOSE DEHYDRATASE"/>
    <property type="match status" value="1"/>
</dbReference>
<sequence>MTRISYQLYCSRNFPPLGNTLKMLAETGFKEVEGFGGLFDDLDGLKAGLDATGLKMTSSHFGLDMVEGDPAKTIAIAKDLGIEKVVVPFLMPGDRPTDAAGWAAFGARLANAGKPLQDAGLVFGWHNHDFEFVATETGELPQDLIAAASDDLALELDLGWVARAGLDPVAWIQKYAGRITAAHIKDIAPAGENADEDGWADVGHGTQDWAAIHSALQATGVDHYVIEHDNPKDHARFASRSLASIQKF</sequence>
<dbReference type="STRING" id="390270.SAMN04488005_0150"/>
<evidence type="ECO:0000313" key="3">
    <source>
        <dbReference type="Proteomes" id="UP000199478"/>
    </source>
</evidence>